<sequence length="84" mass="9217">MTPILLFTANLAHLAIDIIASLIKDGAWRQNGQEQGLDHDMGNQEMWYQTWMFIDVCKRSTAAAGDSSGYTSFLALNLGLASIP</sequence>
<dbReference type="Proteomes" id="UP000054988">
    <property type="component" value="Unassembled WGS sequence"/>
</dbReference>
<evidence type="ECO:0000313" key="2">
    <source>
        <dbReference type="EMBL" id="KTB38150.1"/>
    </source>
</evidence>
<organism evidence="2 3">
    <name type="scientific">Moniliophthora roreri</name>
    <name type="common">Frosty pod rot fungus</name>
    <name type="synonym">Monilia roreri</name>
    <dbReference type="NCBI Taxonomy" id="221103"/>
    <lineage>
        <taxon>Eukaryota</taxon>
        <taxon>Fungi</taxon>
        <taxon>Dikarya</taxon>
        <taxon>Basidiomycota</taxon>
        <taxon>Agaricomycotina</taxon>
        <taxon>Agaricomycetes</taxon>
        <taxon>Agaricomycetidae</taxon>
        <taxon>Agaricales</taxon>
        <taxon>Marasmiineae</taxon>
        <taxon>Marasmiaceae</taxon>
        <taxon>Moniliophthora</taxon>
    </lineage>
</organism>
<evidence type="ECO:0000313" key="3">
    <source>
        <dbReference type="Proteomes" id="UP000054988"/>
    </source>
</evidence>
<keyword evidence="1" id="KW-0732">Signal</keyword>
<name>A0A0W0FPG0_MONRR</name>
<comment type="caution">
    <text evidence="2">The sequence shown here is derived from an EMBL/GenBank/DDBJ whole genome shotgun (WGS) entry which is preliminary data.</text>
</comment>
<protein>
    <recommendedName>
        <fullName evidence="4">DUF3307 domain-containing protein</fullName>
    </recommendedName>
</protein>
<accession>A0A0W0FPG0</accession>
<dbReference type="AlphaFoldDB" id="A0A0W0FPG0"/>
<evidence type="ECO:0008006" key="4">
    <source>
        <dbReference type="Google" id="ProtNLM"/>
    </source>
</evidence>
<feature type="signal peptide" evidence="1">
    <location>
        <begin position="1"/>
        <end position="20"/>
    </location>
</feature>
<feature type="chain" id="PRO_5006901994" description="DUF3307 domain-containing protein" evidence="1">
    <location>
        <begin position="21"/>
        <end position="84"/>
    </location>
</feature>
<evidence type="ECO:0000256" key="1">
    <source>
        <dbReference type="SAM" id="SignalP"/>
    </source>
</evidence>
<gene>
    <name evidence="2" type="ORF">WG66_9266</name>
</gene>
<dbReference type="EMBL" id="LATX01001779">
    <property type="protein sequence ID" value="KTB38150.1"/>
    <property type="molecule type" value="Genomic_DNA"/>
</dbReference>
<proteinExistence type="predicted"/>
<reference evidence="2 3" key="1">
    <citation type="submission" date="2015-12" db="EMBL/GenBank/DDBJ databases">
        <title>Draft genome sequence of Moniliophthora roreri, the causal agent of frosty pod rot of cacao.</title>
        <authorList>
            <person name="Aime M.C."/>
            <person name="Diaz-Valderrama J.R."/>
            <person name="Kijpornyongpan T."/>
            <person name="Phillips-Mora W."/>
        </authorList>
    </citation>
    <scope>NUCLEOTIDE SEQUENCE [LARGE SCALE GENOMIC DNA]</scope>
    <source>
        <strain evidence="2 3">MCA 2952</strain>
    </source>
</reference>